<evidence type="ECO:0008006" key="3">
    <source>
        <dbReference type="Google" id="ProtNLM"/>
    </source>
</evidence>
<sequence>MARARSRSPRSNLQIADQKIVFIGTSTRFDLGQKYCGVNNGLFKCKERIKELGGEVVGTVASGRKIIPKDEKMIERADLVVKQLGVVEQRVQPAPQLEGRRFVSPKWFYGGVQCASCMFKYS</sequence>
<gene>
    <name evidence="1" type="ORF">CCMP2556_LOCUS34812</name>
</gene>
<evidence type="ECO:0000313" key="2">
    <source>
        <dbReference type="Proteomes" id="UP001642484"/>
    </source>
</evidence>
<keyword evidence="2" id="KW-1185">Reference proteome</keyword>
<reference evidence="1 2" key="1">
    <citation type="submission" date="2024-02" db="EMBL/GenBank/DDBJ databases">
        <authorList>
            <person name="Chen Y."/>
            <person name="Shah S."/>
            <person name="Dougan E. K."/>
            <person name="Thang M."/>
            <person name="Chan C."/>
        </authorList>
    </citation>
    <scope>NUCLEOTIDE SEQUENCE [LARGE SCALE GENOMIC DNA]</scope>
</reference>
<organism evidence="1 2">
    <name type="scientific">Durusdinium trenchii</name>
    <dbReference type="NCBI Taxonomy" id="1381693"/>
    <lineage>
        <taxon>Eukaryota</taxon>
        <taxon>Sar</taxon>
        <taxon>Alveolata</taxon>
        <taxon>Dinophyceae</taxon>
        <taxon>Suessiales</taxon>
        <taxon>Symbiodiniaceae</taxon>
        <taxon>Durusdinium</taxon>
    </lineage>
</organism>
<evidence type="ECO:0000313" key="1">
    <source>
        <dbReference type="EMBL" id="CAK9070767.1"/>
    </source>
</evidence>
<dbReference type="EMBL" id="CAXAMN010022551">
    <property type="protein sequence ID" value="CAK9070767.1"/>
    <property type="molecule type" value="Genomic_DNA"/>
</dbReference>
<dbReference type="Proteomes" id="UP001642484">
    <property type="component" value="Unassembled WGS sequence"/>
</dbReference>
<proteinExistence type="predicted"/>
<protein>
    <recommendedName>
        <fullName evidence="3">BRCT domain-containing protein</fullName>
    </recommendedName>
</protein>
<comment type="caution">
    <text evidence="1">The sequence shown here is derived from an EMBL/GenBank/DDBJ whole genome shotgun (WGS) entry which is preliminary data.</text>
</comment>
<name>A0ABP0P3Z8_9DINO</name>
<accession>A0ABP0P3Z8</accession>